<sequence length="77" mass="9148">MEQAQLIVRRADEKDRRVVRTYLTEKGQDMLHEICNIFKEIEDDTYLDFTDAEIDQLHQLLERMAINLSKSAYETSI</sequence>
<proteinExistence type="predicted"/>
<evidence type="ECO:0000256" key="3">
    <source>
        <dbReference type="ARBA" id="ARBA00023163"/>
    </source>
</evidence>
<feature type="domain" description="HTH marR-type" evidence="4">
    <location>
        <begin position="1"/>
        <end position="66"/>
    </location>
</feature>
<dbReference type="GO" id="GO:0003677">
    <property type="term" value="F:DNA binding"/>
    <property type="evidence" value="ECO:0007669"/>
    <property type="project" value="UniProtKB-KW"/>
</dbReference>
<dbReference type="PANTHER" id="PTHR42756">
    <property type="entry name" value="TRANSCRIPTIONAL REGULATOR, MARR"/>
    <property type="match status" value="1"/>
</dbReference>
<keyword evidence="2" id="KW-0238">DNA-binding</keyword>
<dbReference type="PROSITE" id="PS50995">
    <property type="entry name" value="HTH_MARR_2"/>
    <property type="match status" value="1"/>
</dbReference>
<gene>
    <name evidence="5" type="ORF">SDC9_175296</name>
</gene>
<keyword evidence="1" id="KW-0805">Transcription regulation</keyword>
<dbReference type="Gene3D" id="1.10.10.10">
    <property type="entry name" value="Winged helix-like DNA-binding domain superfamily/Winged helix DNA-binding domain"/>
    <property type="match status" value="1"/>
</dbReference>
<dbReference type="AlphaFoldDB" id="A0A645GPM0"/>
<accession>A0A645GPM0</accession>
<dbReference type="SUPFAM" id="SSF46785">
    <property type="entry name" value="Winged helix' DNA-binding domain"/>
    <property type="match status" value="1"/>
</dbReference>
<name>A0A645GPM0_9ZZZZ</name>
<keyword evidence="3" id="KW-0804">Transcription</keyword>
<dbReference type="PANTHER" id="PTHR42756:SF1">
    <property type="entry name" value="TRANSCRIPTIONAL REPRESSOR OF EMRAB OPERON"/>
    <property type="match status" value="1"/>
</dbReference>
<dbReference type="InterPro" id="IPR036388">
    <property type="entry name" value="WH-like_DNA-bd_sf"/>
</dbReference>
<protein>
    <recommendedName>
        <fullName evidence="4">HTH marR-type domain-containing protein</fullName>
    </recommendedName>
</protein>
<evidence type="ECO:0000256" key="2">
    <source>
        <dbReference type="ARBA" id="ARBA00023125"/>
    </source>
</evidence>
<evidence type="ECO:0000256" key="1">
    <source>
        <dbReference type="ARBA" id="ARBA00023015"/>
    </source>
</evidence>
<comment type="caution">
    <text evidence="5">The sequence shown here is derived from an EMBL/GenBank/DDBJ whole genome shotgun (WGS) entry which is preliminary data.</text>
</comment>
<evidence type="ECO:0000259" key="4">
    <source>
        <dbReference type="PROSITE" id="PS50995"/>
    </source>
</evidence>
<dbReference type="EMBL" id="VSSQ01077901">
    <property type="protein sequence ID" value="MPN27862.1"/>
    <property type="molecule type" value="Genomic_DNA"/>
</dbReference>
<reference evidence="5" key="1">
    <citation type="submission" date="2019-08" db="EMBL/GenBank/DDBJ databases">
        <authorList>
            <person name="Kucharzyk K."/>
            <person name="Murdoch R.W."/>
            <person name="Higgins S."/>
            <person name="Loffler F."/>
        </authorList>
    </citation>
    <scope>NUCLEOTIDE SEQUENCE</scope>
</reference>
<organism evidence="5">
    <name type="scientific">bioreactor metagenome</name>
    <dbReference type="NCBI Taxonomy" id="1076179"/>
    <lineage>
        <taxon>unclassified sequences</taxon>
        <taxon>metagenomes</taxon>
        <taxon>ecological metagenomes</taxon>
    </lineage>
</organism>
<evidence type="ECO:0000313" key="5">
    <source>
        <dbReference type="EMBL" id="MPN27862.1"/>
    </source>
</evidence>
<dbReference type="InterPro" id="IPR036390">
    <property type="entry name" value="WH_DNA-bd_sf"/>
</dbReference>
<dbReference type="InterPro" id="IPR000835">
    <property type="entry name" value="HTH_MarR-typ"/>
</dbReference>
<dbReference type="GO" id="GO:0003700">
    <property type="term" value="F:DNA-binding transcription factor activity"/>
    <property type="evidence" value="ECO:0007669"/>
    <property type="project" value="InterPro"/>
</dbReference>